<keyword evidence="1" id="KW-0479">Metal-binding</keyword>
<gene>
    <name evidence="5" type="ORF">B0H16DRAFT_1595580</name>
</gene>
<organism evidence="5 6">
    <name type="scientific">Mycena metata</name>
    <dbReference type="NCBI Taxonomy" id="1033252"/>
    <lineage>
        <taxon>Eukaryota</taxon>
        <taxon>Fungi</taxon>
        <taxon>Dikarya</taxon>
        <taxon>Basidiomycota</taxon>
        <taxon>Agaricomycotina</taxon>
        <taxon>Agaricomycetes</taxon>
        <taxon>Agaricomycetidae</taxon>
        <taxon>Agaricales</taxon>
        <taxon>Marasmiineae</taxon>
        <taxon>Mycenaceae</taxon>
        <taxon>Mycena</taxon>
    </lineage>
</organism>
<dbReference type="AlphaFoldDB" id="A0AAD7MMZ1"/>
<keyword evidence="2" id="KW-0863">Zinc-finger</keyword>
<dbReference type="Proteomes" id="UP001215598">
    <property type="component" value="Unassembled WGS sequence"/>
</dbReference>
<evidence type="ECO:0000256" key="1">
    <source>
        <dbReference type="ARBA" id="ARBA00022723"/>
    </source>
</evidence>
<dbReference type="GO" id="GO:0008270">
    <property type="term" value="F:zinc ion binding"/>
    <property type="evidence" value="ECO:0007669"/>
    <property type="project" value="UniProtKB-KW"/>
</dbReference>
<keyword evidence="3" id="KW-0862">Zinc</keyword>
<protein>
    <recommendedName>
        <fullName evidence="4">MYND-type domain-containing protein</fullName>
    </recommendedName>
</protein>
<evidence type="ECO:0000313" key="6">
    <source>
        <dbReference type="Proteomes" id="UP001215598"/>
    </source>
</evidence>
<evidence type="ECO:0000256" key="2">
    <source>
        <dbReference type="ARBA" id="ARBA00022771"/>
    </source>
</evidence>
<dbReference type="SUPFAM" id="SSF144232">
    <property type="entry name" value="HIT/MYND zinc finger-like"/>
    <property type="match status" value="1"/>
</dbReference>
<evidence type="ECO:0000259" key="4">
    <source>
        <dbReference type="Pfam" id="PF01753"/>
    </source>
</evidence>
<keyword evidence="6" id="KW-1185">Reference proteome</keyword>
<dbReference type="InterPro" id="IPR002893">
    <property type="entry name" value="Znf_MYND"/>
</dbReference>
<dbReference type="EMBL" id="JARKIB010000198">
    <property type="protein sequence ID" value="KAJ7724913.1"/>
    <property type="molecule type" value="Genomic_DNA"/>
</dbReference>
<reference evidence="5" key="1">
    <citation type="submission" date="2023-03" db="EMBL/GenBank/DDBJ databases">
        <title>Massive genome expansion in bonnet fungi (Mycena s.s.) driven by repeated elements and novel gene families across ecological guilds.</title>
        <authorList>
            <consortium name="Lawrence Berkeley National Laboratory"/>
            <person name="Harder C.B."/>
            <person name="Miyauchi S."/>
            <person name="Viragh M."/>
            <person name="Kuo A."/>
            <person name="Thoen E."/>
            <person name="Andreopoulos B."/>
            <person name="Lu D."/>
            <person name="Skrede I."/>
            <person name="Drula E."/>
            <person name="Henrissat B."/>
            <person name="Morin E."/>
            <person name="Kohler A."/>
            <person name="Barry K."/>
            <person name="LaButti K."/>
            <person name="Morin E."/>
            <person name="Salamov A."/>
            <person name="Lipzen A."/>
            <person name="Mereny Z."/>
            <person name="Hegedus B."/>
            <person name="Baldrian P."/>
            <person name="Stursova M."/>
            <person name="Weitz H."/>
            <person name="Taylor A."/>
            <person name="Grigoriev I.V."/>
            <person name="Nagy L.G."/>
            <person name="Martin F."/>
            <person name="Kauserud H."/>
        </authorList>
    </citation>
    <scope>NUCLEOTIDE SEQUENCE</scope>
    <source>
        <strain evidence="5">CBHHK182m</strain>
    </source>
</reference>
<evidence type="ECO:0000256" key="3">
    <source>
        <dbReference type="ARBA" id="ARBA00022833"/>
    </source>
</evidence>
<name>A0AAD7MMZ1_9AGAR</name>
<comment type="caution">
    <text evidence="5">The sequence shown here is derived from an EMBL/GenBank/DDBJ whole genome shotgun (WGS) entry which is preliminary data.</text>
</comment>
<accession>A0AAD7MMZ1</accession>
<dbReference type="Pfam" id="PF01753">
    <property type="entry name" value="zf-MYND"/>
    <property type="match status" value="1"/>
</dbReference>
<feature type="domain" description="MYND-type" evidence="4">
    <location>
        <begin position="24"/>
        <end position="43"/>
    </location>
</feature>
<dbReference type="Gene3D" id="6.10.140.2220">
    <property type="match status" value="1"/>
</dbReference>
<evidence type="ECO:0000313" key="5">
    <source>
        <dbReference type="EMBL" id="KAJ7724913.1"/>
    </source>
</evidence>
<proteinExistence type="predicted"/>
<sequence length="257" mass="29882">MRQLPQARIEFATGRETQEVWPIVRYCDARCQKKDWSTHKRRCENHDTQTSMAEEIDEIDAASAGLAASLPSKAIYPLLHEWVLKYRPLLCMSLLRAQGLWDDPPPANPARTPPQVFYIRMTSTPGISSRTKARSAFRVVSAEVVPMSELRIAAMDTGHRMYDVDMKEVIQDYDTYLENARTTRVALHPHYRISMVVHSLDFHNGATHMMYHKNWFFTDDNRTDYSRQWRPATDDWLDFLTQTVAAGKGWDRDDVRF</sequence>